<dbReference type="InterPro" id="IPR036736">
    <property type="entry name" value="ACP-like_sf"/>
</dbReference>
<sequence>MLDKFTQQVLLSSEKFKKEKEYWLDKLSGDVELSRFPCDCLSLNNIQASKESYFCQFPLDIAKRAVAISNNSDMLLYTILLSGVKYLLSRYTDRDDVVIGMPVFKQGQEETVFQNNFLLLRTQINQEDTFKEIIYKIKETILESNEHCHFPFNKLTQLLSLDGESNNHPLLNTIVMLDDIHCYEGTDKINSDMVIRFMKNEEQLKVQVDYNSTLYSEGLVSRIVNHLYNILDILMKDPNKSAMDLDVMSKTEKNQILYDFNHTTRVHKTLLCETVTAPQLFEEQVKQNPNQIAIVCNEKEITYKQLNIKANQLARRLLDQGVKRESIVGVMMERSIEMIVGILGILKAGGAYLPIDTDLPKQRVEYMLTDSGCSHVLTYQNSIIKGVAFQGSVINLMDIPFEEEQVEDLQITMEPHNLAYVIYTSGSTGQPKGVMIEHRSLTNFLCAMYEGFSQDIGITDNVLFSSSISFDVTIFEIFVPLVYGARMTIYQGEKFDVPKLVQVILEEQVTLAYIPPTLLNEIYDYFVRANQKILLNKLFVGVEPIKTKLLAKYDHLFEGNLQILNLYGPTEATVCCTSYQYESDKEITTQNVPIGSPLLNTKIYILDSFHRIQPIGVPGEICISGIGLARGYINRKELTADKFIDHPFEPGEKLYKTGDIARWLPDGNIEYLGRVDHQVKIRGYRIELGEIEASLLKYETIKTAVVIDQEDEAGEKYLCAYVVTEKDISIPEVRAYLATKLPHYMIPQQLIPIHNIPLTQNGKIDRSKLPKLNTMGNSNYVPPRNEIDSSLIDIWSSILGVNNIGINDNFFELGGHSLKGLKLFENIKRMFNVQLPLSLLFQKATIEQLSDVISTNKGIDSECLIPIQNGTNKDSQWFIVHGQGGGILNYYDLARELGEDKTVYGLQSIGYDDSRFPNLSVEEMAVRYIEEIKQVKKEGPYILLGWSFGGIVAFEMARKLEELGDKVSFLGLLDVHPIEQGKEVLSLNIKNTFEELEKFNDQLGIEKIIIEQMSEEQLIESLLKKFTLNENSCQQNFEDPMMNKLKVMIANRYAYLKYNCKQKIKADIFLFNASINDIHPLVDYNRWNEYTSGEVYALKVPGSHLSMLEKPHIHELVKSIKMSFKQMLLLAHVNK</sequence>
<dbReference type="Pfam" id="PF00501">
    <property type="entry name" value="AMP-binding"/>
    <property type="match status" value="1"/>
</dbReference>
<evidence type="ECO:0000313" key="9">
    <source>
        <dbReference type="Proteomes" id="UP000035214"/>
    </source>
</evidence>
<gene>
    <name evidence="8" type="ORF">B4077_3523</name>
</gene>
<dbReference type="AlphaFoldDB" id="A0A0G8EYR1"/>
<keyword evidence="8" id="KW-0436">Ligase</keyword>
<dbReference type="Gene3D" id="2.30.38.10">
    <property type="entry name" value="Luciferase, Domain 3"/>
    <property type="match status" value="1"/>
</dbReference>
<dbReference type="PROSITE" id="PS50075">
    <property type="entry name" value="CARRIER"/>
    <property type="match status" value="1"/>
</dbReference>
<dbReference type="GO" id="GO:0005829">
    <property type="term" value="C:cytosol"/>
    <property type="evidence" value="ECO:0007669"/>
    <property type="project" value="TreeGrafter"/>
</dbReference>
<dbReference type="PANTHER" id="PTHR45527:SF1">
    <property type="entry name" value="FATTY ACID SYNTHASE"/>
    <property type="match status" value="1"/>
</dbReference>
<dbReference type="Gene3D" id="3.40.50.980">
    <property type="match status" value="2"/>
</dbReference>
<evidence type="ECO:0000256" key="4">
    <source>
        <dbReference type="ARBA" id="ARBA00022553"/>
    </source>
</evidence>
<evidence type="ECO:0000256" key="2">
    <source>
        <dbReference type="ARBA" id="ARBA00006432"/>
    </source>
</evidence>
<dbReference type="SUPFAM" id="SSF47336">
    <property type="entry name" value="ACP-like"/>
    <property type="match status" value="1"/>
</dbReference>
<dbReference type="Gene3D" id="3.30.559.30">
    <property type="entry name" value="Nonribosomal peptide synthetase, condensation domain"/>
    <property type="match status" value="1"/>
</dbReference>
<comment type="similarity">
    <text evidence="2">Belongs to the ATP-dependent AMP-binding enzyme family.</text>
</comment>
<evidence type="ECO:0000256" key="6">
    <source>
        <dbReference type="ARBA" id="ARBA00022840"/>
    </source>
</evidence>
<dbReference type="EC" id="6.2.1.3" evidence="8"/>
<dbReference type="InterPro" id="IPR000873">
    <property type="entry name" value="AMP-dep_synth/lig_dom"/>
</dbReference>
<dbReference type="FunFam" id="3.40.50.12780:FF:000012">
    <property type="entry name" value="Non-ribosomal peptide synthetase"/>
    <property type="match status" value="1"/>
</dbReference>
<dbReference type="GO" id="GO:0043041">
    <property type="term" value="P:amino acid activation for nonribosomal peptide biosynthetic process"/>
    <property type="evidence" value="ECO:0007669"/>
    <property type="project" value="TreeGrafter"/>
</dbReference>
<dbReference type="InterPro" id="IPR001242">
    <property type="entry name" value="Condensation_dom"/>
</dbReference>
<dbReference type="FunFam" id="2.30.38.10:FF:000001">
    <property type="entry name" value="Non-ribosomal peptide synthetase PvdI"/>
    <property type="match status" value="1"/>
</dbReference>
<dbReference type="Pfam" id="PF00975">
    <property type="entry name" value="Thioesterase"/>
    <property type="match status" value="1"/>
</dbReference>
<dbReference type="EMBL" id="LCYI01000022">
    <property type="protein sequence ID" value="KLA29463.1"/>
    <property type="molecule type" value="Genomic_DNA"/>
</dbReference>
<dbReference type="Pfam" id="PF00550">
    <property type="entry name" value="PP-binding"/>
    <property type="match status" value="1"/>
</dbReference>
<dbReference type="GO" id="GO:0031177">
    <property type="term" value="F:phosphopantetheine binding"/>
    <property type="evidence" value="ECO:0007669"/>
    <property type="project" value="TreeGrafter"/>
</dbReference>
<dbReference type="FunFam" id="3.30.300.30:FF:000010">
    <property type="entry name" value="Enterobactin synthetase component F"/>
    <property type="match status" value="1"/>
</dbReference>
<keyword evidence="5" id="KW-0547">Nucleotide-binding</keyword>
<dbReference type="Pfam" id="PF00668">
    <property type="entry name" value="Condensation"/>
    <property type="match status" value="1"/>
</dbReference>
<dbReference type="InterPro" id="IPR001031">
    <property type="entry name" value="Thioesterase"/>
</dbReference>
<name>A0A0G8EYR1_BACCE</name>
<dbReference type="GO" id="GO:0004467">
    <property type="term" value="F:long-chain fatty acid-CoA ligase activity"/>
    <property type="evidence" value="ECO:0007669"/>
    <property type="project" value="UniProtKB-EC"/>
</dbReference>
<dbReference type="PATRIC" id="fig|1396.428.peg.4623"/>
<evidence type="ECO:0000259" key="7">
    <source>
        <dbReference type="PROSITE" id="PS50075"/>
    </source>
</evidence>
<organism evidence="8 9">
    <name type="scientific">Bacillus cereus</name>
    <dbReference type="NCBI Taxonomy" id="1396"/>
    <lineage>
        <taxon>Bacteria</taxon>
        <taxon>Bacillati</taxon>
        <taxon>Bacillota</taxon>
        <taxon>Bacilli</taxon>
        <taxon>Bacillales</taxon>
        <taxon>Bacillaceae</taxon>
        <taxon>Bacillus</taxon>
        <taxon>Bacillus cereus group</taxon>
    </lineage>
</organism>
<dbReference type="InterPro" id="IPR020845">
    <property type="entry name" value="AMP-binding_CS"/>
</dbReference>
<proteinExistence type="inferred from homology"/>
<reference evidence="8 9" key="1">
    <citation type="submission" date="2015-04" db="EMBL/GenBank/DDBJ databases">
        <title>Draft Genome Sequences of Eight Spore-Forming Food Isolates of Bacillus cereus Genome sequencing.</title>
        <authorList>
            <person name="Krawcyk A.O."/>
            <person name="de Jong A."/>
            <person name="Eijlander R.T."/>
            <person name="Berendsen E.M."/>
            <person name="Holsappel S."/>
            <person name="Wells-Bennik M."/>
            <person name="Kuipers O.P."/>
        </authorList>
    </citation>
    <scope>NUCLEOTIDE SEQUENCE [LARGE SCALE GENOMIC DNA]</scope>
    <source>
        <strain evidence="8 9">B4077</strain>
    </source>
</reference>
<dbReference type="Pfam" id="PF13193">
    <property type="entry name" value="AMP-binding_C"/>
    <property type="match status" value="1"/>
</dbReference>
<evidence type="ECO:0000256" key="5">
    <source>
        <dbReference type="ARBA" id="ARBA00022741"/>
    </source>
</evidence>
<dbReference type="InterPro" id="IPR010071">
    <property type="entry name" value="AA_adenyl_dom"/>
</dbReference>
<dbReference type="Gene3D" id="3.40.50.1820">
    <property type="entry name" value="alpha/beta hydrolase"/>
    <property type="match status" value="1"/>
</dbReference>
<keyword evidence="4" id="KW-0597">Phosphoprotein</keyword>
<dbReference type="GO" id="GO:0005524">
    <property type="term" value="F:ATP binding"/>
    <property type="evidence" value="ECO:0007669"/>
    <property type="project" value="UniProtKB-KW"/>
</dbReference>
<dbReference type="Proteomes" id="UP000035214">
    <property type="component" value="Unassembled WGS sequence"/>
</dbReference>
<keyword evidence="6" id="KW-0067">ATP-binding</keyword>
<protein>
    <submittedName>
        <fullName evidence="8">Long-chain-fatty-acid--CoA ligase</fullName>
        <ecNumber evidence="8">6.2.1.3</ecNumber>
    </submittedName>
</protein>
<dbReference type="PANTHER" id="PTHR45527">
    <property type="entry name" value="NONRIBOSOMAL PEPTIDE SYNTHETASE"/>
    <property type="match status" value="1"/>
</dbReference>
<dbReference type="InterPro" id="IPR045851">
    <property type="entry name" value="AMP-bd_C_sf"/>
</dbReference>
<keyword evidence="3" id="KW-0596">Phosphopantetheine</keyword>
<comment type="cofactor">
    <cofactor evidence="1">
        <name>pantetheine 4'-phosphate</name>
        <dbReference type="ChEBI" id="CHEBI:47942"/>
    </cofactor>
</comment>
<dbReference type="GO" id="GO:0044550">
    <property type="term" value="P:secondary metabolite biosynthetic process"/>
    <property type="evidence" value="ECO:0007669"/>
    <property type="project" value="UniProtKB-ARBA"/>
</dbReference>
<dbReference type="NCBIfam" id="TIGR01733">
    <property type="entry name" value="AA-adenyl-dom"/>
    <property type="match status" value="1"/>
</dbReference>
<dbReference type="FunFam" id="3.40.50.980:FF:000001">
    <property type="entry name" value="Non-ribosomal peptide synthetase"/>
    <property type="match status" value="1"/>
</dbReference>
<dbReference type="SUPFAM" id="SSF53474">
    <property type="entry name" value="alpha/beta-Hydrolases"/>
    <property type="match status" value="1"/>
</dbReference>
<dbReference type="InterPro" id="IPR029058">
    <property type="entry name" value="AB_hydrolase_fold"/>
</dbReference>
<dbReference type="InterPro" id="IPR025110">
    <property type="entry name" value="AMP-bd_C"/>
</dbReference>
<dbReference type="SUPFAM" id="SSF56801">
    <property type="entry name" value="Acetyl-CoA synthetase-like"/>
    <property type="match status" value="1"/>
</dbReference>
<evidence type="ECO:0000313" key="8">
    <source>
        <dbReference type="EMBL" id="KLA29463.1"/>
    </source>
</evidence>
<dbReference type="Gene3D" id="3.30.300.30">
    <property type="match status" value="1"/>
</dbReference>
<dbReference type="FunFam" id="1.10.1200.10:FF:000005">
    <property type="entry name" value="Nonribosomal peptide synthetase 1"/>
    <property type="match status" value="1"/>
</dbReference>
<feature type="domain" description="Carrier" evidence="7">
    <location>
        <begin position="782"/>
        <end position="857"/>
    </location>
</feature>
<dbReference type="PROSITE" id="PS00455">
    <property type="entry name" value="AMP_BINDING"/>
    <property type="match status" value="1"/>
</dbReference>
<dbReference type="SUPFAM" id="SSF52777">
    <property type="entry name" value="CoA-dependent acyltransferases"/>
    <property type="match status" value="1"/>
</dbReference>
<accession>A0A0G8EYR1</accession>
<dbReference type="Gene3D" id="1.10.1200.10">
    <property type="entry name" value="ACP-like"/>
    <property type="match status" value="1"/>
</dbReference>
<dbReference type="InterPro" id="IPR009081">
    <property type="entry name" value="PP-bd_ACP"/>
</dbReference>
<evidence type="ECO:0000256" key="1">
    <source>
        <dbReference type="ARBA" id="ARBA00001957"/>
    </source>
</evidence>
<evidence type="ECO:0000256" key="3">
    <source>
        <dbReference type="ARBA" id="ARBA00022450"/>
    </source>
</evidence>
<comment type="caution">
    <text evidence="8">The sequence shown here is derived from an EMBL/GenBank/DDBJ whole genome shotgun (WGS) entry which is preliminary data.</text>
</comment>